<dbReference type="GO" id="GO:0000981">
    <property type="term" value="F:DNA-binding transcription factor activity, RNA polymerase II-specific"/>
    <property type="evidence" value="ECO:0007669"/>
    <property type="project" value="TreeGrafter"/>
</dbReference>
<feature type="compositionally biased region" description="Low complexity" evidence="6">
    <location>
        <begin position="325"/>
        <end position="339"/>
    </location>
</feature>
<dbReference type="InterPro" id="IPR036638">
    <property type="entry name" value="HLH_DNA-bd_sf"/>
</dbReference>
<evidence type="ECO:0000313" key="8">
    <source>
        <dbReference type="EMBL" id="KAK1272548.1"/>
    </source>
</evidence>
<evidence type="ECO:0000259" key="7">
    <source>
        <dbReference type="PROSITE" id="PS50888"/>
    </source>
</evidence>
<evidence type="ECO:0000256" key="3">
    <source>
        <dbReference type="ARBA" id="ARBA00023015"/>
    </source>
</evidence>
<dbReference type="CDD" id="cd11393">
    <property type="entry name" value="bHLH_AtbHLH_like"/>
    <property type="match status" value="1"/>
</dbReference>
<feature type="compositionally biased region" description="Polar residues" evidence="6">
    <location>
        <begin position="36"/>
        <end position="73"/>
    </location>
</feature>
<dbReference type="GO" id="GO:0000978">
    <property type="term" value="F:RNA polymerase II cis-regulatory region sequence-specific DNA binding"/>
    <property type="evidence" value="ECO:0007669"/>
    <property type="project" value="TreeGrafter"/>
</dbReference>
<reference evidence="8" key="2">
    <citation type="submission" date="2023-06" db="EMBL/GenBank/DDBJ databases">
        <authorList>
            <person name="Ma L."/>
            <person name="Liu K.-W."/>
            <person name="Li Z."/>
            <person name="Hsiao Y.-Y."/>
            <person name="Qi Y."/>
            <person name="Fu T."/>
            <person name="Tang G."/>
            <person name="Zhang D."/>
            <person name="Sun W.-H."/>
            <person name="Liu D.-K."/>
            <person name="Li Y."/>
            <person name="Chen G.-Z."/>
            <person name="Liu X.-D."/>
            <person name="Liao X.-Y."/>
            <person name="Jiang Y.-T."/>
            <person name="Yu X."/>
            <person name="Hao Y."/>
            <person name="Huang J."/>
            <person name="Zhao X.-W."/>
            <person name="Ke S."/>
            <person name="Chen Y.-Y."/>
            <person name="Wu W.-L."/>
            <person name="Hsu J.-L."/>
            <person name="Lin Y.-F."/>
            <person name="Huang M.-D."/>
            <person name="Li C.-Y."/>
            <person name="Huang L."/>
            <person name="Wang Z.-W."/>
            <person name="Zhao X."/>
            <person name="Zhong W.-Y."/>
            <person name="Peng D.-H."/>
            <person name="Ahmad S."/>
            <person name="Lan S."/>
            <person name="Zhang J.-S."/>
            <person name="Tsai W.-C."/>
            <person name="Van De Peer Y."/>
            <person name="Liu Z.-J."/>
        </authorList>
    </citation>
    <scope>NUCLEOTIDE SEQUENCE</scope>
    <source>
        <strain evidence="8">SCP</strain>
        <tissue evidence="8">Leaves</tissue>
    </source>
</reference>
<sequence>MAQEGSPEASMTTNTSTSNWWELHARSHLPYMNPWHPQNPNSNNSSGDEDISISTTSFTNASNHSGLSVDSSSTEPVMENHLWSQVLLSVGSGGDLVSGHGEKFLESLSSKGLSGDIFEPACNNYLVKLDNNWEFTQSASLQSLEKHLNGDTSTGSFVEQERLTTNLSDLVSNWSIAPPEPKTTPSTCQMSVNSPMFRYSEANLPNISSYLENGLLGNESSGYMPCYRHEIKEEESQHQVVRPFGSYSNGYQMGLNNVNEVRSYNNKCYPSGMSDAPWSTNMRSFSDLISFNRCLNKLPVEARASKPCSKGLASPTIKKQGHDASSSTRGSVRGTGLTSEGKKKRSEDNSETLVKKSKHENSAVSSSKTPPPKVKLGDKITVLQQIVSPFGKTDTASVLFEAINYIKFLHEQIQLFSNPYMKAGANKDHINNAWGGLERKDKTEPKLDLKSRGLCLVPISCTPQVYRDNSGPDYWTPTYRGCLYR</sequence>
<feature type="region of interest" description="Disordered" evidence="6">
    <location>
        <begin position="32"/>
        <end position="73"/>
    </location>
</feature>
<comment type="subcellular location">
    <subcellularLocation>
        <location evidence="1">Nucleus</location>
    </subcellularLocation>
</comment>
<dbReference type="GO" id="GO:0005634">
    <property type="term" value="C:nucleus"/>
    <property type="evidence" value="ECO:0007669"/>
    <property type="project" value="UniProtKB-SubCell"/>
</dbReference>
<dbReference type="EMBL" id="JAUJYN010000004">
    <property type="protein sequence ID" value="KAK1272548.1"/>
    <property type="molecule type" value="Genomic_DNA"/>
</dbReference>
<accession>A0AAV9B709</accession>
<dbReference type="PROSITE" id="PS50888">
    <property type="entry name" value="BHLH"/>
    <property type="match status" value="1"/>
</dbReference>
<gene>
    <name evidence="8" type="ORF">QJS04_geneDACA009859</name>
</gene>
<keyword evidence="3" id="KW-0805">Transcription regulation</keyword>
<reference evidence="8" key="1">
    <citation type="journal article" date="2023" name="Nat. Commun.">
        <title>Diploid and tetraploid genomes of Acorus and the evolution of monocots.</title>
        <authorList>
            <person name="Ma L."/>
            <person name="Liu K.W."/>
            <person name="Li Z."/>
            <person name="Hsiao Y.Y."/>
            <person name="Qi Y."/>
            <person name="Fu T."/>
            <person name="Tang G.D."/>
            <person name="Zhang D."/>
            <person name="Sun W.H."/>
            <person name="Liu D.K."/>
            <person name="Li Y."/>
            <person name="Chen G.Z."/>
            <person name="Liu X.D."/>
            <person name="Liao X.Y."/>
            <person name="Jiang Y.T."/>
            <person name="Yu X."/>
            <person name="Hao Y."/>
            <person name="Huang J."/>
            <person name="Zhao X.W."/>
            <person name="Ke S."/>
            <person name="Chen Y.Y."/>
            <person name="Wu W.L."/>
            <person name="Hsu J.L."/>
            <person name="Lin Y.F."/>
            <person name="Huang M.D."/>
            <person name="Li C.Y."/>
            <person name="Huang L."/>
            <person name="Wang Z.W."/>
            <person name="Zhao X."/>
            <person name="Zhong W.Y."/>
            <person name="Peng D.H."/>
            <person name="Ahmad S."/>
            <person name="Lan S."/>
            <person name="Zhang J.S."/>
            <person name="Tsai W.C."/>
            <person name="Van de Peer Y."/>
            <person name="Liu Z.J."/>
        </authorList>
    </citation>
    <scope>NUCLEOTIDE SEQUENCE</scope>
    <source>
        <strain evidence="8">SCP</strain>
    </source>
</reference>
<dbReference type="PANTHER" id="PTHR16223">
    <property type="entry name" value="TRANSCRIPTION FACTOR BHLH83-RELATED"/>
    <property type="match status" value="1"/>
</dbReference>
<keyword evidence="9" id="KW-1185">Reference proteome</keyword>
<keyword evidence="4" id="KW-0804">Transcription</keyword>
<dbReference type="Proteomes" id="UP001179952">
    <property type="component" value="Unassembled WGS sequence"/>
</dbReference>
<evidence type="ECO:0000256" key="2">
    <source>
        <dbReference type="ARBA" id="ARBA00005510"/>
    </source>
</evidence>
<dbReference type="InterPro" id="IPR045239">
    <property type="entry name" value="bHLH95_bHLH"/>
</dbReference>
<comment type="similarity">
    <text evidence="2">Belongs to the bHLH protein family.</text>
</comment>
<dbReference type="GO" id="GO:0046983">
    <property type="term" value="F:protein dimerization activity"/>
    <property type="evidence" value="ECO:0007669"/>
    <property type="project" value="InterPro"/>
</dbReference>
<dbReference type="SUPFAM" id="SSF47459">
    <property type="entry name" value="HLH, helix-loop-helix DNA-binding domain"/>
    <property type="match status" value="1"/>
</dbReference>
<dbReference type="PANTHER" id="PTHR16223:SF171">
    <property type="entry name" value="BASIC HELIX-LOOP-HELIX (BHLH) DNA-BINDING SUPERFAMILY PROTEIN"/>
    <property type="match status" value="1"/>
</dbReference>
<evidence type="ECO:0000256" key="1">
    <source>
        <dbReference type="ARBA" id="ARBA00004123"/>
    </source>
</evidence>
<evidence type="ECO:0000256" key="4">
    <source>
        <dbReference type="ARBA" id="ARBA00023163"/>
    </source>
</evidence>
<name>A0AAV9B709_ACOGR</name>
<protein>
    <submittedName>
        <fullName evidence="8">Transcription factor</fullName>
    </submittedName>
</protein>
<proteinExistence type="inferred from homology"/>
<dbReference type="InterPro" id="IPR011598">
    <property type="entry name" value="bHLH_dom"/>
</dbReference>
<evidence type="ECO:0000313" key="9">
    <source>
        <dbReference type="Proteomes" id="UP001179952"/>
    </source>
</evidence>
<dbReference type="AlphaFoldDB" id="A0AAV9B709"/>
<evidence type="ECO:0000256" key="5">
    <source>
        <dbReference type="ARBA" id="ARBA00023242"/>
    </source>
</evidence>
<keyword evidence="5" id="KW-0539">Nucleus</keyword>
<evidence type="ECO:0000256" key="6">
    <source>
        <dbReference type="SAM" id="MobiDB-lite"/>
    </source>
</evidence>
<organism evidence="8 9">
    <name type="scientific">Acorus gramineus</name>
    <name type="common">Dwarf sweet flag</name>
    <dbReference type="NCBI Taxonomy" id="55184"/>
    <lineage>
        <taxon>Eukaryota</taxon>
        <taxon>Viridiplantae</taxon>
        <taxon>Streptophyta</taxon>
        <taxon>Embryophyta</taxon>
        <taxon>Tracheophyta</taxon>
        <taxon>Spermatophyta</taxon>
        <taxon>Magnoliopsida</taxon>
        <taxon>Liliopsida</taxon>
        <taxon>Acoraceae</taxon>
        <taxon>Acorus</taxon>
    </lineage>
</organism>
<feature type="region of interest" description="Disordered" evidence="6">
    <location>
        <begin position="305"/>
        <end position="375"/>
    </location>
</feature>
<comment type="caution">
    <text evidence="8">The sequence shown here is derived from an EMBL/GenBank/DDBJ whole genome shotgun (WGS) entry which is preliminary data.</text>
</comment>
<feature type="domain" description="BHLH" evidence="7">
    <location>
        <begin position="360"/>
        <end position="409"/>
    </location>
</feature>
<dbReference type="InterPro" id="IPR045843">
    <property type="entry name" value="IND-like"/>
</dbReference>